<name>A0AAN7YMQ0_9PEZI</name>
<proteinExistence type="predicted"/>
<evidence type="ECO:0000313" key="4">
    <source>
        <dbReference type="Proteomes" id="UP001310890"/>
    </source>
</evidence>
<dbReference type="EMBL" id="JAVRRL010000061">
    <property type="protein sequence ID" value="KAK5109642.1"/>
    <property type="molecule type" value="Genomic_DNA"/>
</dbReference>
<gene>
    <name evidence="3" type="ORF">LTR62_006879</name>
</gene>
<feature type="region of interest" description="Disordered" evidence="1">
    <location>
        <begin position="74"/>
        <end position="112"/>
    </location>
</feature>
<feature type="transmembrane region" description="Helical" evidence="2">
    <location>
        <begin position="12"/>
        <end position="35"/>
    </location>
</feature>
<evidence type="ECO:0000256" key="2">
    <source>
        <dbReference type="SAM" id="Phobius"/>
    </source>
</evidence>
<keyword evidence="2" id="KW-0812">Transmembrane</keyword>
<keyword evidence="2" id="KW-1133">Transmembrane helix</keyword>
<evidence type="ECO:0000256" key="1">
    <source>
        <dbReference type="SAM" id="MobiDB-lite"/>
    </source>
</evidence>
<feature type="compositionally biased region" description="Polar residues" evidence="1">
    <location>
        <begin position="82"/>
        <end position="92"/>
    </location>
</feature>
<feature type="compositionally biased region" description="Low complexity" evidence="1">
    <location>
        <begin position="187"/>
        <end position="203"/>
    </location>
</feature>
<feature type="transmembrane region" description="Helical" evidence="2">
    <location>
        <begin position="41"/>
        <end position="66"/>
    </location>
</feature>
<evidence type="ECO:0000313" key="3">
    <source>
        <dbReference type="EMBL" id="KAK5109642.1"/>
    </source>
</evidence>
<protein>
    <submittedName>
        <fullName evidence="3">Uncharacterized protein</fullName>
    </submittedName>
</protein>
<reference evidence="3" key="1">
    <citation type="submission" date="2023-08" db="EMBL/GenBank/DDBJ databases">
        <title>Black Yeasts Isolated from many extreme environments.</title>
        <authorList>
            <person name="Coleine C."/>
            <person name="Stajich J.E."/>
            <person name="Selbmann L."/>
        </authorList>
    </citation>
    <scope>NUCLEOTIDE SEQUENCE</scope>
    <source>
        <strain evidence="3">CCFEE 5401</strain>
    </source>
</reference>
<feature type="region of interest" description="Disordered" evidence="1">
    <location>
        <begin position="159"/>
        <end position="232"/>
    </location>
</feature>
<dbReference type="Proteomes" id="UP001310890">
    <property type="component" value="Unassembled WGS sequence"/>
</dbReference>
<accession>A0AAN7YMQ0</accession>
<dbReference type="AlphaFoldDB" id="A0AAN7YMQ0"/>
<organism evidence="3 4">
    <name type="scientific">Meristemomyces frigidus</name>
    <dbReference type="NCBI Taxonomy" id="1508187"/>
    <lineage>
        <taxon>Eukaryota</taxon>
        <taxon>Fungi</taxon>
        <taxon>Dikarya</taxon>
        <taxon>Ascomycota</taxon>
        <taxon>Pezizomycotina</taxon>
        <taxon>Dothideomycetes</taxon>
        <taxon>Dothideomycetidae</taxon>
        <taxon>Mycosphaerellales</taxon>
        <taxon>Teratosphaeriaceae</taxon>
        <taxon>Meristemomyces</taxon>
    </lineage>
</organism>
<comment type="caution">
    <text evidence="3">The sequence shown here is derived from an EMBL/GenBank/DDBJ whole genome shotgun (WGS) entry which is preliminary data.</text>
</comment>
<sequence>MVRPFKYGSLAMSWTISAIFLPFVLAMAVPLAIFATITSTIAFWVLFYRASMVLVEIFFTLLVHWLPLRLSKARVEPPPSPTDLSKSVKYTASRSRRNSRSNGDGMPTSLTGLLPLRDYEGVGGWRIREGDMNRTVRQGVRGRPAQNFVFTVGDLKASERNSPESIRTPYGVQNETQQAGKDPNAGSSFTTPLTSTATSPASPEVTFEAVPADSPGIVKYTNETARPQDRTP</sequence>
<keyword evidence="2" id="KW-0472">Membrane</keyword>